<dbReference type="STRING" id="471704.A0A151ITQ2"/>
<keyword evidence="2" id="KW-1185">Reference proteome</keyword>
<evidence type="ECO:0000313" key="2">
    <source>
        <dbReference type="Proteomes" id="UP000078492"/>
    </source>
</evidence>
<dbReference type="AlphaFoldDB" id="A0A151ITQ2"/>
<proteinExistence type="predicted"/>
<evidence type="ECO:0000313" key="1">
    <source>
        <dbReference type="EMBL" id="KYN10281.1"/>
    </source>
</evidence>
<dbReference type="Proteomes" id="UP000078492">
    <property type="component" value="Unassembled WGS sequence"/>
</dbReference>
<dbReference type="GO" id="GO:0071897">
    <property type="term" value="P:DNA biosynthetic process"/>
    <property type="evidence" value="ECO:0007669"/>
    <property type="project" value="UniProtKB-ARBA"/>
</dbReference>
<dbReference type="SUPFAM" id="SSF56672">
    <property type="entry name" value="DNA/RNA polymerases"/>
    <property type="match status" value="1"/>
</dbReference>
<gene>
    <name evidence="1" type="ORF">ALC57_17596</name>
</gene>
<protein>
    <submittedName>
        <fullName evidence="1">Uncharacterized protein</fullName>
    </submittedName>
</protein>
<accession>A0A151ITQ2</accession>
<name>A0A151ITQ2_9HYME</name>
<organism evidence="1 2">
    <name type="scientific">Trachymyrmex cornetzi</name>
    <dbReference type="NCBI Taxonomy" id="471704"/>
    <lineage>
        <taxon>Eukaryota</taxon>
        <taxon>Metazoa</taxon>
        <taxon>Ecdysozoa</taxon>
        <taxon>Arthropoda</taxon>
        <taxon>Hexapoda</taxon>
        <taxon>Insecta</taxon>
        <taxon>Pterygota</taxon>
        <taxon>Neoptera</taxon>
        <taxon>Endopterygota</taxon>
        <taxon>Hymenoptera</taxon>
        <taxon>Apocrita</taxon>
        <taxon>Aculeata</taxon>
        <taxon>Formicoidea</taxon>
        <taxon>Formicidae</taxon>
        <taxon>Myrmicinae</taxon>
        <taxon>Trachymyrmex</taxon>
    </lineage>
</organism>
<sequence>MRFVRQSRTIGVSNLDRKTRLMSDGEIRRHGPLLPNTIRCIICGPSNCGKTNALISLIESPHGVRFENVYVYSKSLFQPKYQYLEESINGIGYYAFSNNRDVIPPKEALPNSIFVFNDVACDNQNTIREYFSMGRHTNIDCFYLCQTYAKIPKHLIRDNANFLILFKQDGTNLKHIYNDHVNTDISYENFCTLCHSLSGYRFCRDKDCIAWFAEELKNLAHSVQTTISANVLLLPMADFTRDDWEKFNSASHPWLRDYIELNTKFRTMAKNDFEKNLYKLMNNAVFGKTMKNVRDRVDVKLLTKWEGRYGAEAMIAKSNFHSRSVFSENLVA</sequence>
<reference evidence="1 2" key="1">
    <citation type="submission" date="2015-09" db="EMBL/GenBank/DDBJ databases">
        <title>Trachymyrmex cornetzi WGS genome.</title>
        <authorList>
            <person name="Nygaard S."/>
            <person name="Hu H."/>
            <person name="Boomsma J."/>
            <person name="Zhang G."/>
        </authorList>
    </citation>
    <scope>NUCLEOTIDE SEQUENCE [LARGE SCALE GENOMIC DNA]</scope>
    <source>
        <strain evidence="1">Tcor2-1</strain>
        <tissue evidence="1">Whole body</tissue>
    </source>
</reference>
<dbReference type="EMBL" id="KQ981015">
    <property type="protein sequence ID" value="KYN10281.1"/>
    <property type="molecule type" value="Genomic_DNA"/>
</dbReference>
<dbReference type="InterPro" id="IPR043502">
    <property type="entry name" value="DNA/RNA_pol_sf"/>
</dbReference>